<gene>
    <name evidence="1" type="ORF">MNBD_DELTA03-1167</name>
</gene>
<protein>
    <submittedName>
        <fullName evidence="1">Uncharacterized protein</fullName>
    </submittedName>
</protein>
<reference evidence="1" key="1">
    <citation type="submission" date="2018-06" db="EMBL/GenBank/DDBJ databases">
        <authorList>
            <person name="Zhirakovskaya E."/>
        </authorList>
    </citation>
    <scope>NUCLEOTIDE SEQUENCE</scope>
</reference>
<name>A0A3B0V7B6_9ZZZZ</name>
<dbReference type="Pfam" id="PF10133">
    <property type="entry name" value="CooT"/>
    <property type="match status" value="1"/>
</dbReference>
<dbReference type="EMBL" id="UOEX01000072">
    <property type="protein sequence ID" value="VAW33937.1"/>
    <property type="molecule type" value="Genomic_DNA"/>
</dbReference>
<dbReference type="AlphaFoldDB" id="A0A3B0V7B6"/>
<evidence type="ECO:0000313" key="1">
    <source>
        <dbReference type="EMBL" id="VAW33937.1"/>
    </source>
</evidence>
<accession>A0A3B0V7B6</accession>
<proteinExistence type="predicted"/>
<sequence length="64" mass="7270">MCQMSIIVEKDGREEVVLKNAAQLEVVEEGIKVSALFEEPLIIADVFVNRIDFLDGEVRLKHRS</sequence>
<organism evidence="1">
    <name type="scientific">hydrothermal vent metagenome</name>
    <dbReference type="NCBI Taxonomy" id="652676"/>
    <lineage>
        <taxon>unclassified sequences</taxon>
        <taxon>metagenomes</taxon>
        <taxon>ecological metagenomes</taxon>
    </lineage>
</organism>
<dbReference type="InterPro" id="IPR019300">
    <property type="entry name" value="CooT"/>
</dbReference>